<evidence type="ECO:0000313" key="5">
    <source>
        <dbReference type="EMBL" id="RII35666.1"/>
    </source>
</evidence>
<dbReference type="InterPro" id="IPR017871">
    <property type="entry name" value="ABC_transporter-like_CS"/>
</dbReference>
<dbReference type="SUPFAM" id="SSF52540">
    <property type="entry name" value="P-loop containing nucleoside triphosphate hydrolases"/>
    <property type="match status" value="1"/>
</dbReference>
<evidence type="ECO:0000259" key="4">
    <source>
        <dbReference type="PROSITE" id="PS50893"/>
    </source>
</evidence>
<dbReference type="OrthoDB" id="9801958at2"/>
<gene>
    <name evidence="5" type="ORF">D2A34_10870</name>
</gene>
<dbReference type="SMART" id="SM00382">
    <property type="entry name" value="AAA"/>
    <property type="match status" value="1"/>
</dbReference>
<dbReference type="AlphaFoldDB" id="A0A399IY42"/>
<evidence type="ECO:0000256" key="2">
    <source>
        <dbReference type="ARBA" id="ARBA00022741"/>
    </source>
</evidence>
<reference evidence="5 6" key="1">
    <citation type="submission" date="2018-08" db="EMBL/GenBank/DDBJ databases">
        <title>Genome of Clostridium chromiireducens C1, DSM12136.</title>
        <authorList>
            <person name="Xing M."/>
            <person name="Wei Y."/>
            <person name="Ang E.L."/>
            <person name="Zhao H."/>
            <person name="Zhang Y."/>
        </authorList>
    </citation>
    <scope>NUCLEOTIDE SEQUENCE [LARGE SCALE GENOMIC DNA]</scope>
    <source>
        <strain evidence="5 6">C1</strain>
    </source>
</reference>
<dbReference type="CDD" id="cd03293">
    <property type="entry name" value="ABC_NrtD_SsuB_transporters"/>
    <property type="match status" value="1"/>
</dbReference>
<dbReference type="InterPro" id="IPR050166">
    <property type="entry name" value="ABC_transporter_ATP-bind"/>
</dbReference>
<evidence type="ECO:0000256" key="3">
    <source>
        <dbReference type="ARBA" id="ARBA00022840"/>
    </source>
</evidence>
<organism evidence="5 6">
    <name type="scientific">Clostridium chromiireducens</name>
    <dbReference type="NCBI Taxonomy" id="225345"/>
    <lineage>
        <taxon>Bacteria</taxon>
        <taxon>Bacillati</taxon>
        <taxon>Bacillota</taxon>
        <taxon>Clostridia</taxon>
        <taxon>Eubacteriales</taxon>
        <taxon>Clostridiaceae</taxon>
        <taxon>Clostridium</taxon>
    </lineage>
</organism>
<dbReference type="GO" id="GO:0005524">
    <property type="term" value="F:ATP binding"/>
    <property type="evidence" value="ECO:0007669"/>
    <property type="project" value="UniProtKB-KW"/>
</dbReference>
<proteinExistence type="predicted"/>
<dbReference type="Proteomes" id="UP000265930">
    <property type="component" value="Unassembled WGS sequence"/>
</dbReference>
<dbReference type="Gene3D" id="3.40.50.300">
    <property type="entry name" value="P-loop containing nucleotide triphosphate hydrolases"/>
    <property type="match status" value="1"/>
</dbReference>
<accession>A0A399IY42</accession>
<dbReference type="Pfam" id="PF00005">
    <property type="entry name" value="ABC_tran"/>
    <property type="match status" value="1"/>
</dbReference>
<name>A0A399IY42_9CLOT</name>
<dbReference type="RefSeq" id="WP_079442364.1">
    <property type="nucleotide sequence ID" value="NZ_JBLZIA010000009.1"/>
</dbReference>
<comment type="caution">
    <text evidence="5">The sequence shown here is derived from an EMBL/GenBank/DDBJ whole genome shotgun (WGS) entry which is preliminary data.</text>
</comment>
<dbReference type="PROSITE" id="PS00211">
    <property type="entry name" value="ABC_TRANSPORTER_1"/>
    <property type="match status" value="1"/>
</dbReference>
<dbReference type="PANTHER" id="PTHR42788:SF13">
    <property type="entry name" value="ALIPHATIC SULFONATES IMPORT ATP-BINDING PROTEIN SSUB"/>
    <property type="match status" value="1"/>
</dbReference>
<dbReference type="PANTHER" id="PTHR42788">
    <property type="entry name" value="TAURINE IMPORT ATP-BINDING PROTEIN-RELATED"/>
    <property type="match status" value="1"/>
</dbReference>
<evidence type="ECO:0000256" key="1">
    <source>
        <dbReference type="ARBA" id="ARBA00022448"/>
    </source>
</evidence>
<protein>
    <submittedName>
        <fullName evidence="5">ABC transporter ATP-binding protein</fullName>
    </submittedName>
</protein>
<dbReference type="PROSITE" id="PS50893">
    <property type="entry name" value="ABC_TRANSPORTER_2"/>
    <property type="match status" value="1"/>
</dbReference>
<keyword evidence="2" id="KW-0547">Nucleotide-binding</keyword>
<keyword evidence="3 5" id="KW-0067">ATP-binding</keyword>
<keyword evidence="1" id="KW-0813">Transport</keyword>
<dbReference type="InterPro" id="IPR027417">
    <property type="entry name" value="P-loop_NTPase"/>
</dbReference>
<dbReference type="EMBL" id="QXDJ01000002">
    <property type="protein sequence ID" value="RII35666.1"/>
    <property type="molecule type" value="Genomic_DNA"/>
</dbReference>
<feature type="domain" description="ABC transporter" evidence="4">
    <location>
        <begin position="12"/>
        <end position="243"/>
    </location>
</feature>
<sequence>MIEEDSKQFGSISVKNVYRTYIDANGNEVEALKNINIEIQPGEFISFIGPSGCGKTTLMRLIAGLDEAQEGELFLDGEKIEGTNHERGYVFQQANLFPWANIEDNISAGLRARKIYKEHKEEVAHYIEIAGLKGFEKSYPHQISGGMAQRASLVRALINSPKVLLLDEPLGALDSFTRFTLQDKLLELWKERETTMILVTHDVDEAVYLSDRIIIMSPRPGKIEEIINVKLRRPRNRTSDEFLVLRKKILEKLNLVSKSKDLEYYL</sequence>
<dbReference type="InterPro" id="IPR003593">
    <property type="entry name" value="AAA+_ATPase"/>
</dbReference>
<dbReference type="GO" id="GO:0016887">
    <property type="term" value="F:ATP hydrolysis activity"/>
    <property type="evidence" value="ECO:0007669"/>
    <property type="project" value="InterPro"/>
</dbReference>
<dbReference type="InterPro" id="IPR003439">
    <property type="entry name" value="ABC_transporter-like_ATP-bd"/>
</dbReference>
<evidence type="ECO:0000313" key="6">
    <source>
        <dbReference type="Proteomes" id="UP000265930"/>
    </source>
</evidence>